<evidence type="ECO:0000259" key="1">
    <source>
        <dbReference type="Pfam" id="PF09346"/>
    </source>
</evidence>
<dbReference type="Pfam" id="PF09346">
    <property type="entry name" value="SMI1_KNR4"/>
    <property type="match status" value="1"/>
</dbReference>
<dbReference type="InterPro" id="IPR037883">
    <property type="entry name" value="Knr4/Smi1-like_sf"/>
</dbReference>
<dbReference type="Gene3D" id="3.40.1580.10">
    <property type="entry name" value="SMI1/KNR4-like"/>
    <property type="match status" value="1"/>
</dbReference>
<dbReference type="InterPro" id="IPR018958">
    <property type="entry name" value="Knr4/Smi1-like_dom"/>
</dbReference>
<protein>
    <recommendedName>
        <fullName evidence="1">Knr4/Smi1-like domain-containing protein</fullName>
    </recommendedName>
</protein>
<dbReference type="KEGG" id="ifl:C1H71_17945"/>
<dbReference type="SUPFAM" id="SSF160631">
    <property type="entry name" value="SMI1/KNR4-like"/>
    <property type="match status" value="1"/>
</dbReference>
<name>A0A7G3GDN6_9NEIS</name>
<reference evidence="2 3" key="1">
    <citation type="submission" date="2018-01" db="EMBL/GenBank/DDBJ databases">
        <title>Genome sequence of Iodobacter sp. strain PCH194 isolated from Indian Trans-Himalaya.</title>
        <authorList>
            <person name="Kumar V."/>
            <person name="Thakur V."/>
            <person name="Kumar S."/>
            <person name="Singh D."/>
        </authorList>
    </citation>
    <scope>NUCLEOTIDE SEQUENCE [LARGE SCALE GENOMIC DNA]</scope>
    <source>
        <strain evidence="2 3">PCH194</strain>
    </source>
</reference>
<dbReference type="EMBL" id="CP025781">
    <property type="protein sequence ID" value="QBC45229.1"/>
    <property type="molecule type" value="Genomic_DNA"/>
</dbReference>
<keyword evidence="3" id="KW-1185">Reference proteome</keyword>
<organism evidence="2 3">
    <name type="scientific">Iodobacter fluviatilis</name>
    <dbReference type="NCBI Taxonomy" id="537"/>
    <lineage>
        <taxon>Bacteria</taxon>
        <taxon>Pseudomonadati</taxon>
        <taxon>Pseudomonadota</taxon>
        <taxon>Betaproteobacteria</taxon>
        <taxon>Neisseriales</taxon>
        <taxon>Chitinibacteraceae</taxon>
        <taxon>Iodobacter</taxon>
    </lineage>
</organism>
<evidence type="ECO:0000313" key="3">
    <source>
        <dbReference type="Proteomes" id="UP000515917"/>
    </source>
</evidence>
<accession>A0A7G3GDN6</accession>
<dbReference type="Proteomes" id="UP000515917">
    <property type="component" value="Chromosome"/>
</dbReference>
<dbReference type="AlphaFoldDB" id="A0A7G3GDN6"/>
<sequence>MVSPIVTTYVDAALSQLRRFDLMRWPGKLPDSMRDDSIPPSDDWVEWKAIPSTVSEADLNALERETELPFPPLYRDFLRYRHFVDLTERGVRFERHLSNDWSKVLREGYFNSWPRERILDVGLLPFGSESQMDAGPVCFDTKRRNAAGDCPVVFWDHEWVGTENEVQPMFSSSAKMFECLSIVATNDLNFVYHDDSDDPALLPKKQALLAKFLGMDPEGAGGPARAYWTCWGVTPAA</sequence>
<evidence type="ECO:0000313" key="2">
    <source>
        <dbReference type="EMBL" id="QBC45229.1"/>
    </source>
</evidence>
<gene>
    <name evidence="2" type="ORF">C1H71_17945</name>
</gene>
<proteinExistence type="predicted"/>
<feature type="domain" description="Knr4/Smi1-like" evidence="1">
    <location>
        <begin position="54"/>
        <end position="172"/>
    </location>
</feature>
<dbReference type="RefSeq" id="WP_130107736.1">
    <property type="nucleotide sequence ID" value="NZ_CP025781.1"/>
</dbReference>